<reference evidence="1 2" key="1">
    <citation type="submission" date="2019-02" db="EMBL/GenBank/DDBJ databases">
        <title>Deep-cultivation of Planctomycetes and their phenomic and genomic characterization uncovers novel biology.</title>
        <authorList>
            <person name="Wiegand S."/>
            <person name="Jogler M."/>
            <person name="Boedeker C."/>
            <person name="Pinto D."/>
            <person name="Vollmers J."/>
            <person name="Rivas-Marin E."/>
            <person name="Kohn T."/>
            <person name="Peeters S.H."/>
            <person name="Heuer A."/>
            <person name="Rast P."/>
            <person name="Oberbeckmann S."/>
            <person name="Bunk B."/>
            <person name="Jeske O."/>
            <person name="Meyerdierks A."/>
            <person name="Storesund J.E."/>
            <person name="Kallscheuer N."/>
            <person name="Luecker S."/>
            <person name="Lage O.M."/>
            <person name="Pohl T."/>
            <person name="Merkel B.J."/>
            <person name="Hornburger P."/>
            <person name="Mueller R.-W."/>
            <person name="Bruemmer F."/>
            <person name="Labrenz M."/>
            <person name="Spormann A.M."/>
            <person name="Op Den Camp H."/>
            <person name="Overmann J."/>
            <person name="Amann R."/>
            <person name="Jetten M.S.M."/>
            <person name="Mascher T."/>
            <person name="Medema M.H."/>
            <person name="Devos D.P."/>
            <person name="Kaster A.-K."/>
            <person name="Ovreas L."/>
            <person name="Rohde M."/>
            <person name="Galperin M.Y."/>
            <person name="Jogler C."/>
        </authorList>
    </citation>
    <scope>NUCLEOTIDE SEQUENCE [LARGE SCALE GENOMIC DNA]</scope>
    <source>
        <strain evidence="1 2">KOR42</strain>
    </source>
</reference>
<evidence type="ECO:0000313" key="2">
    <source>
        <dbReference type="Proteomes" id="UP000317243"/>
    </source>
</evidence>
<accession>A0A5C5X5W4</accession>
<organism evidence="1 2">
    <name type="scientific">Thalassoglobus neptunius</name>
    <dbReference type="NCBI Taxonomy" id="1938619"/>
    <lineage>
        <taxon>Bacteria</taxon>
        <taxon>Pseudomonadati</taxon>
        <taxon>Planctomycetota</taxon>
        <taxon>Planctomycetia</taxon>
        <taxon>Planctomycetales</taxon>
        <taxon>Planctomycetaceae</taxon>
        <taxon>Thalassoglobus</taxon>
    </lineage>
</organism>
<dbReference type="EMBL" id="SIHI01000001">
    <property type="protein sequence ID" value="TWT57721.1"/>
    <property type="molecule type" value="Genomic_DNA"/>
</dbReference>
<protein>
    <submittedName>
        <fullName evidence="1">Uncharacterized protein</fullName>
    </submittedName>
</protein>
<dbReference type="AlphaFoldDB" id="A0A5C5X5W4"/>
<sequence>MRLPILSSSLFRPLALFLMFDTKSRRIPTLAVKLSHHDQLLLHQTQRSEISEWIERESLPRQIDEVEESRKRRLSAGGQCQAFQESMKLFRSSRML</sequence>
<evidence type="ECO:0000313" key="1">
    <source>
        <dbReference type="EMBL" id="TWT57721.1"/>
    </source>
</evidence>
<dbReference type="Proteomes" id="UP000317243">
    <property type="component" value="Unassembled WGS sequence"/>
</dbReference>
<comment type="caution">
    <text evidence="1">The sequence shown here is derived from an EMBL/GenBank/DDBJ whole genome shotgun (WGS) entry which is preliminary data.</text>
</comment>
<keyword evidence="2" id="KW-1185">Reference proteome</keyword>
<proteinExistence type="predicted"/>
<gene>
    <name evidence="1" type="ORF">KOR42_10870</name>
</gene>
<name>A0A5C5X5W4_9PLAN</name>